<evidence type="ECO:0000259" key="11">
    <source>
        <dbReference type="Pfam" id="PF10497"/>
    </source>
</evidence>
<comment type="caution">
    <text evidence="12">The sequence shown here is derived from an EMBL/GenBank/DDBJ whole genome shotgun (WGS) entry which is preliminary data.</text>
</comment>
<feature type="compositionally biased region" description="Polar residues" evidence="10">
    <location>
        <begin position="987"/>
        <end position="999"/>
    </location>
</feature>
<evidence type="ECO:0000313" key="12">
    <source>
        <dbReference type="EMBL" id="KAF5346517.1"/>
    </source>
</evidence>
<feature type="region of interest" description="Disordered" evidence="10">
    <location>
        <begin position="239"/>
        <end position="291"/>
    </location>
</feature>
<dbReference type="GO" id="GO:0005737">
    <property type="term" value="C:cytoplasm"/>
    <property type="evidence" value="ECO:0007669"/>
    <property type="project" value="UniProtKB-SubCell"/>
</dbReference>
<feature type="compositionally biased region" description="Basic and acidic residues" evidence="10">
    <location>
        <begin position="428"/>
        <end position="440"/>
    </location>
</feature>
<evidence type="ECO:0000256" key="10">
    <source>
        <dbReference type="SAM" id="MobiDB-lite"/>
    </source>
</evidence>
<dbReference type="Proteomes" id="UP000559027">
    <property type="component" value="Unassembled WGS sequence"/>
</dbReference>
<keyword evidence="13" id="KW-1185">Reference proteome</keyword>
<feature type="compositionally biased region" description="Basic and acidic residues" evidence="10">
    <location>
        <begin position="22"/>
        <end position="40"/>
    </location>
</feature>
<feature type="region of interest" description="Disordered" evidence="10">
    <location>
        <begin position="1"/>
        <end position="54"/>
    </location>
</feature>
<keyword evidence="8" id="KW-0804">Transcription</keyword>
<feature type="region of interest" description="Disordered" evidence="10">
    <location>
        <begin position="325"/>
        <end position="364"/>
    </location>
</feature>
<evidence type="ECO:0000256" key="6">
    <source>
        <dbReference type="ARBA" id="ARBA00022843"/>
    </source>
</evidence>
<gene>
    <name evidence="12" type="ORF">D9756_010038</name>
</gene>
<dbReference type="Pfam" id="PF10497">
    <property type="entry name" value="zf-4CXXC_R1"/>
    <property type="match status" value="1"/>
</dbReference>
<dbReference type="GO" id="GO:0005634">
    <property type="term" value="C:nucleus"/>
    <property type="evidence" value="ECO:0007669"/>
    <property type="project" value="UniProtKB-SubCell"/>
</dbReference>
<feature type="compositionally biased region" description="Basic and acidic residues" evidence="10">
    <location>
        <begin position="537"/>
        <end position="551"/>
    </location>
</feature>
<sequence>MHSYTLSNWDGSQSQKQTSTVETEKLNDKRPNTLSHHRDGSIFPYTQSSERVSNGERAIDATNSTVSVEIQARTQVEGVRNRGTTLVNGHRIPRETSIRRIEPSNQYSSDLDTLMLGVAQTPSSNANVTRFPVLANSHVQDQVESKSARSHLDPAGAISGHATRISTSSSSEKVLVVPRETQTSSVYSKTTFTQNHLDFNRPASQAQHLTEPPKKPIFSHPENLAQTFNRAFSSQSLAPQPPISFIQDVHPEGKNTPAATSSLQSLPDPLVSTPISYIDPGSDYTSADADGESIDDLDIETLEPSPFANQTQIITASPSANLISSSQNTLGHADDNSKSVYDLFTPPPTRSPSQISHPPNHQNPTKVKLFQKVWVEIPPLPPGKSKADYRPWEGPNRIHTTKKRRRHKPEDDDTDYEVAEQQRRRREREREQRQREERKKYLMTQSHPTPSTSKSTSTAYTAYQQEKYLKKSVLSNLSMRHPKVKSPKDVPSIEGITPGKGDLASTSASRQPTPAPFTPSSRSHQRIKSSTGISLKSRLESPTELRVDDSHPTASLNTSHVQELPVQDVEHTCAAAVYFNTRFAQSALGTRPAEWTRLGTTAETDCVRPPRFFWDSDEASEDEWKEGAEGERGNSAGGALRWKGCTFSIDESSSLPSISKGEGKRASTSTGSPESGKKRSFARFTSTRSSLSVASPPPTKVPKVAPTRPYKSQKAASWKAQRGVDKGVSTAHREHLSGLPGLGVTATSTSTLEEKAGSQSVPAVFPQQEAPHHLSEKARGKQKAVDPAPFDTPSQTPPTVIQSPISSITLPHSPTSATTSFQPINPHDAFEKNIGDYVVVDFSPENRGYIGGTGFASTSRFPITLSGLESLSSTTPKSPSNKNPFRSQSNMEDIFLVSHTLGSPVSSNVLDFGAGHYSLNDVSGTTFLDGEKSGQLSINPAFLGGGPGRSDDVSQFDTMELEFEQGEVMGGEAISMDRGLRGSLSTSISDDAVSDSTTGYRPIVSSPIVTSSRRSSSPRSTTPSLARMSQSRSESVSLPIVVDRQLSPEFPEYEPGGPLSQAHVSNARSSRIRSSPLSEPKPSRAKKLRTNPLAINEDEDDEEEMEVQRGLVECGSNSDDDFVVSSSSKPPPQAHSLRRALAAPKRKPVKAKSLAVVPDAPKSSAPRTKQTAPRHKQQWPSGDEEAYCHQCRRKTRYLKMACPCNKKYCNRCIFLRYPEREFCLELDDFDCPCCRDECNCDHCTRKRGEDYISFRVTVAQAGNTLPPIPIGPGSLAATRTPSPSPVIDLSPLPSNVEDIAGPFTFWGSIYDHDGIKFADGFAGPGDKVVVANVVEGYARHLQGRIGPNNVEHVDEDEVPISRTFIGACQPSWRLGKSPIIKELGKRGRARRIPDDTEKQDSAGTRWFVGKERLLYLPVVAYTRNLQPSDPFNDLSSLSSLSSDDSDVEACPESVVPPVSETSPPKTERKPRTPCPGSTSDPATSYRTNTSINATDTIKDVDVSFDPDTIETKDTVRALTRALEACGMIVKIGDTCVTVNDCRLELIEFSIYSHHAT</sequence>
<dbReference type="InterPro" id="IPR018866">
    <property type="entry name" value="Znf-4CXXC_R1"/>
</dbReference>
<evidence type="ECO:0000256" key="7">
    <source>
        <dbReference type="ARBA" id="ARBA00023015"/>
    </source>
</evidence>
<keyword evidence="6" id="KW-0832">Ubl conjugation</keyword>
<feature type="compositionally biased region" description="Polar residues" evidence="10">
    <location>
        <begin position="1027"/>
        <end position="1036"/>
    </location>
</feature>
<feature type="compositionally biased region" description="Low complexity" evidence="10">
    <location>
        <begin position="444"/>
        <end position="458"/>
    </location>
</feature>
<feature type="compositionally biased region" description="Low complexity" evidence="10">
    <location>
        <begin position="1001"/>
        <end position="1024"/>
    </location>
</feature>
<feature type="compositionally biased region" description="Polar residues" evidence="10">
    <location>
        <begin position="1062"/>
        <end position="1077"/>
    </location>
</feature>
<keyword evidence="9" id="KW-0539">Nucleus</keyword>
<dbReference type="GO" id="GO:0006355">
    <property type="term" value="P:regulation of DNA-templated transcription"/>
    <property type="evidence" value="ECO:0007669"/>
    <property type="project" value="InterPro"/>
</dbReference>
<dbReference type="PANTHER" id="PTHR31169">
    <property type="entry name" value="OS05G0300700 PROTEIN"/>
    <property type="match status" value="1"/>
</dbReference>
<accession>A0A8H5CR82</accession>
<feature type="region of interest" description="Disordered" evidence="10">
    <location>
        <begin position="987"/>
        <end position="1180"/>
    </location>
</feature>
<feature type="domain" description="Zinc-finger" evidence="11">
    <location>
        <begin position="1186"/>
        <end position="1251"/>
    </location>
</feature>
<evidence type="ECO:0000313" key="13">
    <source>
        <dbReference type="Proteomes" id="UP000559027"/>
    </source>
</evidence>
<evidence type="ECO:0000256" key="8">
    <source>
        <dbReference type="ARBA" id="ARBA00023163"/>
    </source>
</evidence>
<feature type="compositionally biased region" description="Polar residues" evidence="10">
    <location>
        <begin position="1"/>
        <end position="21"/>
    </location>
</feature>
<reference evidence="12 13" key="1">
    <citation type="journal article" date="2020" name="ISME J.">
        <title>Uncovering the hidden diversity of litter-decomposition mechanisms in mushroom-forming fungi.</title>
        <authorList>
            <person name="Floudas D."/>
            <person name="Bentzer J."/>
            <person name="Ahren D."/>
            <person name="Johansson T."/>
            <person name="Persson P."/>
            <person name="Tunlid A."/>
        </authorList>
    </citation>
    <scope>NUCLEOTIDE SEQUENCE [LARGE SCALE GENOMIC DNA]</scope>
    <source>
        <strain evidence="12 13">CBS 146.42</strain>
    </source>
</reference>
<name>A0A8H5CR82_9AGAR</name>
<feature type="region of interest" description="Disordered" evidence="10">
    <location>
        <begin position="380"/>
        <end position="458"/>
    </location>
</feature>
<keyword evidence="4" id="KW-1017">Isopeptide bond</keyword>
<evidence type="ECO:0000256" key="5">
    <source>
        <dbReference type="ARBA" id="ARBA00022553"/>
    </source>
</evidence>
<evidence type="ECO:0000256" key="1">
    <source>
        <dbReference type="ARBA" id="ARBA00004123"/>
    </source>
</evidence>
<keyword evidence="3" id="KW-0963">Cytoplasm</keyword>
<feature type="compositionally biased region" description="Acidic residues" evidence="10">
    <location>
        <begin position="1096"/>
        <end position="1105"/>
    </location>
</feature>
<evidence type="ECO:0000256" key="9">
    <source>
        <dbReference type="ARBA" id="ARBA00023242"/>
    </source>
</evidence>
<dbReference type="PANTHER" id="PTHR31169:SF18">
    <property type="entry name" value="DDT DOMAIN-CONTAINING PROTEIN"/>
    <property type="match status" value="1"/>
</dbReference>
<evidence type="ECO:0000256" key="3">
    <source>
        <dbReference type="ARBA" id="ARBA00022490"/>
    </source>
</evidence>
<feature type="compositionally biased region" description="Low complexity" evidence="10">
    <location>
        <begin position="1451"/>
        <end position="1464"/>
    </location>
</feature>
<feature type="compositionally biased region" description="Polar residues" evidence="10">
    <location>
        <begin position="792"/>
        <end position="819"/>
    </location>
</feature>
<evidence type="ECO:0000256" key="4">
    <source>
        <dbReference type="ARBA" id="ARBA00022499"/>
    </source>
</evidence>
<dbReference type="InterPro" id="IPR040221">
    <property type="entry name" value="CDCA7/CDA7L"/>
</dbReference>
<keyword evidence="7" id="KW-0805">Transcription regulation</keyword>
<comment type="subcellular location">
    <subcellularLocation>
        <location evidence="2">Cytoplasm</location>
    </subcellularLocation>
    <subcellularLocation>
        <location evidence="1">Nucleus</location>
    </subcellularLocation>
</comment>
<feature type="compositionally biased region" description="Low complexity" evidence="10">
    <location>
        <begin position="682"/>
        <end position="694"/>
    </location>
</feature>
<feature type="region of interest" description="Disordered" evidence="10">
    <location>
        <begin position="479"/>
        <end position="554"/>
    </location>
</feature>
<keyword evidence="5" id="KW-0597">Phosphoprotein</keyword>
<feature type="region of interest" description="Disordered" evidence="10">
    <location>
        <begin position="653"/>
        <end position="745"/>
    </location>
</feature>
<feature type="region of interest" description="Disordered" evidence="10">
    <location>
        <begin position="617"/>
        <end position="637"/>
    </location>
</feature>
<dbReference type="EMBL" id="JAACJO010000031">
    <property type="protein sequence ID" value="KAF5346517.1"/>
    <property type="molecule type" value="Genomic_DNA"/>
</dbReference>
<dbReference type="OrthoDB" id="298344at2759"/>
<feature type="region of interest" description="Disordered" evidence="10">
    <location>
        <begin position="769"/>
        <end position="819"/>
    </location>
</feature>
<proteinExistence type="predicted"/>
<feature type="region of interest" description="Disordered" evidence="10">
    <location>
        <begin position="149"/>
        <end position="180"/>
    </location>
</feature>
<feature type="compositionally biased region" description="Basic and acidic residues" evidence="10">
    <location>
        <begin position="770"/>
        <end position="779"/>
    </location>
</feature>
<feature type="region of interest" description="Disordered" evidence="10">
    <location>
        <begin position="1436"/>
        <end position="1490"/>
    </location>
</feature>
<feature type="compositionally biased region" description="Polar residues" evidence="10">
    <location>
        <begin position="351"/>
        <end position="364"/>
    </location>
</feature>
<protein>
    <recommendedName>
        <fullName evidence="11">Zinc-finger domain-containing protein</fullName>
    </recommendedName>
</protein>
<feature type="compositionally biased region" description="Polar residues" evidence="10">
    <location>
        <begin position="504"/>
        <end position="534"/>
    </location>
</feature>
<feature type="compositionally biased region" description="Polar residues" evidence="10">
    <location>
        <begin position="1475"/>
        <end position="1490"/>
    </location>
</feature>
<evidence type="ECO:0000256" key="2">
    <source>
        <dbReference type="ARBA" id="ARBA00004496"/>
    </source>
</evidence>
<organism evidence="12 13">
    <name type="scientific">Leucocoprinus leucothites</name>
    <dbReference type="NCBI Taxonomy" id="201217"/>
    <lineage>
        <taxon>Eukaryota</taxon>
        <taxon>Fungi</taxon>
        <taxon>Dikarya</taxon>
        <taxon>Basidiomycota</taxon>
        <taxon>Agaricomycotina</taxon>
        <taxon>Agaricomycetes</taxon>
        <taxon>Agaricomycetidae</taxon>
        <taxon>Agaricales</taxon>
        <taxon>Agaricineae</taxon>
        <taxon>Agaricaceae</taxon>
        <taxon>Leucocoprinus</taxon>
    </lineage>
</organism>